<sequence>MGSRPAANGGGDGEGMLSHDHRSTWAGLGLQGKGQLVAVEAMFLMSLALAAAHIAMAYRASCRERRRLLVYRIDIEAIPIRVFERFWRTIEAYACRPFTGHDNGQKNTTSPHARKAMVERWPVDEGGTRHCRFLPPLAAAQGAKKATVESVRSMRSSATRRRSRPYPRSARWASTASAAASSGAEEIKVAIAYKLEIIVNVIVFYLYDKYNVYLGITASSKSNLQFIEQRQMRHRREYRCHMVVVKVVLAVAFIDIVVFVVGGLGGSSPPADGQATAPTKAPPRGFIYIDSNGDDDGDGHSDGDSGRAANYTRGDGRNGRANSWITAPRNEEH</sequence>
<dbReference type="EnsemblPlants" id="ONIVA11G10800.1">
    <property type="protein sequence ID" value="ONIVA11G10800.1"/>
    <property type="gene ID" value="ONIVA11G10800"/>
</dbReference>
<organism evidence="3">
    <name type="scientific">Oryza nivara</name>
    <name type="common">Indian wild rice</name>
    <name type="synonym">Oryza sativa f. spontanea</name>
    <dbReference type="NCBI Taxonomy" id="4536"/>
    <lineage>
        <taxon>Eukaryota</taxon>
        <taxon>Viridiplantae</taxon>
        <taxon>Streptophyta</taxon>
        <taxon>Embryophyta</taxon>
        <taxon>Tracheophyta</taxon>
        <taxon>Spermatophyta</taxon>
        <taxon>Magnoliopsida</taxon>
        <taxon>Liliopsida</taxon>
        <taxon>Poales</taxon>
        <taxon>Poaceae</taxon>
        <taxon>BOP clade</taxon>
        <taxon>Oryzoideae</taxon>
        <taxon>Oryzeae</taxon>
        <taxon>Oryzinae</taxon>
        <taxon>Oryza</taxon>
    </lineage>
</organism>
<reference evidence="3" key="1">
    <citation type="submission" date="2015-04" db="UniProtKB">
        <authorList>
            <consortium name="EnsemblPlants"/>
        </authorList>
    </citation>
    <scope>IDENTIFICATION</scope>
    <source>
        <strain evidence="3">SL10</strain>
    </source>
</reference>
<dbReference type="PANTHER" id="PTHR34953">
    <property type="entry name" value="ALPHA/BETA HYDROLASE RELATED PROTEIN"/>
    <property type="match status" value="1"/>
</dbReference>
<keyword evidence="2" id="KW-0472">Membrane</keyword>
<feature type="transmembrane region" description="Helical" evidence="2">
    <location>
        <begin position="36"/>
        <end position="58"/>
    </location>
</feature>
<dbReference type="HOGENOM" id="CLU_934991_0_0_1"/>
<keyword evidence="4" id="KW-1185">Reference proteome</keyword>
<dbReference type="OMA" id="GHDNGQK"/>
<evidence type="ECO:0000313" key="3">
    <source>
        <dbReference type="EnsemblPlants" id="ONIVA11G10800.1"/>
    </source>
</evidence>
<keyword evidence="2" id="KW-1133">Transmembrane helix</keyword>
<evidence type="ECO:0000313" key="4">
    <source>
        <dbReference type="Proteomes" id="UP000006591"/>
    </source>
</evidence>
<evidence type="ECO:0000256" key="1">
    <source>
        <dbReference type="SAM" id="MobiDB-lite"/>
    </source>
</evidence>
<accession>A0A0E0J155</accession>
<dbReference type="Gramene" id="ONIVA11G10800.1">
    <property type="protein sequence ID" value="ONIVA11G10800.1"/>
    <property type="gene ID" value="ONIVA11G10800"/>
</dbReference>
<evidence type="ECO:0000256" key="2">
    <source>
        <dbReference type="SAM" id="Phobius"/>
    </source>
</evidence>
<protein>
    <submittedName>
        <fullName evidence="3">Uncharacterized protein</fullName>
    </submittedName>
</protein>
<name>A0A0E0J155_ORYNI</name>
<feature type="region of interest" description="Disordered" evidence="1">
    <location>
        <begin position="268"/>
        <end position="333"/>
    </location>
</feature>
<feature type="transmembrane region" description="Helical" evidence="2">
    <location>
        <begin position="243"/>
        <end position="264"/>
    </location>
</feature>
<dbReference type="PANTHER" id="PTHR34953:SF1">
    <property type="entry name" value="ALPHA_BETA HYDROLASE RELATED PROTEIN"/>
    <property type="match status" value="1"/>
</dbReference>
<dbReference type="AlphaFoldDB" id="A0A0E0J155"/>
<proteinExistence type="predicted"/>
<dbReference type="Proteomes" id="UP000006591">
    <property type="component" value="Chromosome 11"/>
</dbReference>
<reference evidence="3" key="2">
    <citation type="submission" date="2018-04" db="EMBL/GenBank/DDBJ databases">
        <title>OnivRS2 (Oryza nivara Reference Sequence Version 2).</title>
        <authorList>
            <person name="Zhang J."/>
            <person name="Kudrna D."/>
            <person name="Lee S."/>
            <person name="Talag J."/>
            <person name="Rajasekar S."/>
            <person name="Welchert J."/>
            <person name="Hsing Y.-I."/>
            <person name="Wing R.A."/>
        </authorList>
    </citation>
    <scope>NUCLEOTIDE SEQUENCE [LARGE SCALE GENOMIC DNA]</scope>
    <source>
        <strain evidence="3">SL10</strain>
    </source>
</reference>
<keyword evidence="2" id="KW-0812">Transmembrane</keyword>